<dbReference type="UniPathway" id="UPA00896">
    <property type="reaction ID" value="UER00863"/>
</dbReference>
<dbReference type="PANTHER" id="PTHR42738">
    <property type="entry name" value="HYDROXYMETHYLGLUTARYL-COA LYASE"/>
    <property type="match status" value="1"/>
</dbReference>
<reference evidence="9 10" key="1">
    <citation type="submission" date="2019-03" db="EMBL/GenBank/DDBJ databases">
        <title>Rhodosporidium diobovatum UCD-FST 08-225 genome sequencing, assembly, and annotation.</title>
        <authorList>
            <person name="Fakankun I.U."/>
            <person name="Fristensky B."/>
            <person name="Levin D.B."/>
        </authorList>
    </citation>
    <scope>NUCLEOTIDE SEQUENCE [LARGE SCALE GENOMIC DNA]</scope>
    <source>
        <strain evidence="9 10">UCD-FST 08-225</strain>
    </source>
</reference>
<feature type="region of interest" description="Disordered" evidence="7">
    <location>
        <begin position="366"/>
        <end position="394"/>
    </location>
</feature>
<dbReference type="NCBIfam" id="NF004283">
    <property type="entry name" value="PRK05692.1"/>
    <property type="match status" value="1"/>
</dbReference>
<evidence type="ECO:0000256" key="1">
    <source>
        <dbReference type="ARBA" id="ARBA00005143"/>
    </source>
</evidence>
<dbReference type="SUPFAM" id="SSF51569">
    <property type="entry name" value="Aldolase"/>
    <property type="match status" value="1"/>
</dbReference>
<dbReference type="GO" id="GO:0046951">
    <property type="term" value="P:ketone body biosynthetic process"/>
    <property type="evidence" value="ECO:0007669"/>
    <property type="project" value="TreeGrafter"/>
</dbReference>
<protein>
    <recommendedName>
        <fullName evidence="3">hydroxymethylglutaryl-CoA lyase</fullName>
        <ecNumber evidence="3">4.1.3.4</ecNumber>
    </recommendedName>
</protein>
<keyword evidence="4" id="KW-0479">Metal-binding</keyword>
<evidence type="ECO:0000259" key="8">
    <source>
        <dbReference type="PROSITE" id="PS50991"/>
    </source>
</evidence>
<dbReference type="EMBL" id="SOZI01000002">
    <property type="protein sequence ID" value="TNY24625.1"/>
    <property type="molecule type" value="Genomic_DNA"/>
</dbReference>
<comment type="pathway">
    <text evidence="1">Metabolic intermediate metabolism; (S)-3-hydroxy-3-methylglutaryl-CoA degradation; acetoacetate from (S)-3-hydroxy-3-methylglutaryl-CoA: step 1/1.</text>
</comment>
<dbReference type="InterPro" id="IPR000891">
    <property type="entry name" value="PYR_CT"/>
</dbReference>
<dbReference type="AlphaFoldDB" id="A0A5C5G6Q0"/>
<evidence type="ECO:0000256" key="7">
    <source>
        <dbReference type="SAM" id="MobiDB-lite"/>
    </source>
</evidence>
<gene>
    <name evidence="9" type="ORF">DMC30DRAFT_386997</name>
</gene>
<comment type="catalytic activity">
    <reaction evidence="6">
        <text>(3S)-3-hydroxy-3-methylglutaryl-CoA = acetoacetate + acetyl-CoA</text>
        <dbReference type="Rhea" id="RHEA:24404"/>
        <dbReference type="ChEBI" id="CHEBI:13705"/>
        <dbReference type="ChEBI" id="CHEBI:43074"/>
        <dbReference type="ChEBI" id="CHEBI:57288"/>
        <dbReference type="EC" id="4.1.3.4"/>
    </reaction>
</comment>
<evidence type="ECO:0000256" key="5">
    <source>
        <dbReference type="ARBA" id="ARBA00023239"/>
    </source>
</evidence>
<dbReference type="InterPro" id="IPR043594">
    <property type="entry name" value="HMGL"/>
</dbReference>
<dbReference type="Proteomes" id="UP000311382">
    <property type="component" value="Unassembled WGS sequence"/>
</dbReference>
<evidence type="ECO:0000313" key="10">
    <source>
        <dbReference type="Proteomes" id="UP000311382"/>
    </source>
</evidence>
<keyword evidence="5" id="KW-0456">Lyase</keyword>
<dbReference type="GO" id="GO:0046872">
    <property type="term" value="F:metal ion binding"/>
    <property type="evidence" value="ECO:0007669"/>
    <property type="project" value="UniProtKB-KW"/>
</dbReference>
<comment type="caution">
    <text evidence="9">The sequence shown here is derived from an EMBL/GenBank/DDBJ whole genome shotgun (WGS) entry which is preliminary data.</text>
</comment>
<keyword evidence="10" id="KW-1185">Reference proteome</keyword>
<evidence type="ECO:0000256" key="2">
    <source>
        <dbReference type="ARBA" id="ARBA00009405"/>
    </source>
</evidence>
<organism evidence="9 10">
    <name type="scientific">Rhodotorula diobovata</name>
    <dbReference type="NCBI Taxonomy" id="5288"/>
    <lineage>
        <taxon>Eukaryota</taxon>
        <taxon>Fungi</taxon>
        <taxon>Dikarya</taxon>
        <taxon>Basidiomycota</taxon>
        <taxon>Pucciniomycotina</taxon>
        <taxon>Microbotryomycetes</taxon>
        <taxon>Sporidiobolales</taxon>
        <taxon>Sporidiobolaceae</taxon>
        <taxon>Rhodotorula</taxon>
    </lineage>
</organism>
<dbReference type="OrthoDB" id="1905920at2759"/>
<evidence type="ECO:0000256" key="6">
    <source>
        <dbReference type="ARBA" id="ARBA00049877"/>
    </source>
</evidence>
<dbReference type="PROSITE" id="PS50991">
    <property type="entry name" value="PYR_CT"/>
    <property type="match status" value="1"/>
</dbReference>
<accession>A0A5C5G6Q0</accession>
<dbReference type="InterPro" id="IPR013785">
    <property type="entry name" value="Aldolase_TIM"/>
</dbReference>
<name>A0A5C5G6Q0_9BASI</name>
<dbReference type="GO" id="GO:0006552">
    <property type="term" value="P:L-leucine catabolic process"/>
    <property type="evidence" value="ECO:0007669"/>
    <property type="project" value="TreeGrafter"/>
</dbReference>
<dbReference type="GO" id="GO:0004419">
    <property type="term" value="F:hydroxymethylglutaryl-CoA lyase activity"/>
    <property type="evidence" value="ECO:0007669"/>
    <property type="project" value="UniProtKB-EC"/>
</dbReference>
<dbReference type="EC" id="4.1.3.4" evidence="3"/>
<proteinExistence type="inferred from homology"/>
<dbReference type="CDD" id="cd07938">
    <property type="entry name" value="DRE_TIM_HMGL"/>
    <property type="match status" value="1"/>
</dbReference>
<dbReference type="STRING" id="5288.A0A5C5G6Q0"/>
<feature type="domain" description="Pyruvate carboxyltransferase" evidence="8">
    <location>
        <begin position="40"/>
        <end position="325"/>
    </location>
</feature>
<feature type="compositionally biased region" description="Basic and acidic residues" evidence="7">
    <location>
        <begin position="378"/>
        <end position="387"/>
    </location>
</feature>
<evidence type="ECO:0000313" key="9">
    <source>
        <dbReference type="EMBL" id="TNY24625.1"/>
    </source>
</evidence>
<dbReference type="Gene3D" id="3.20.20.70">
    <property type="entry name" value="Aldolase class I"/>
    <property type="match status" value="1"/>
</dbReference>
<comment type="similarity">
    <text evidence="2">Belongs to the HMG-CoA lyase family.</text>
</comment>
<dbReference type="Pfam" id="PF00682">
    <property type="entry name" value="HMGL-like"/>
    <property type="match status" value="1"/>
</dbReference>
<evidence type="ECO:0000256" key="4">
    <source>
        <dbReference type="ARBA" id="ARBA00022723"/>
    </source>
</evidence>
<evidence type="ECO:0000256" key="3">
    <source>
        <dbReference type="ARBA" id="ARBA00012910"/>
    </source>
</evidence>
<dbReference type="PANTHER" id="PTHR42738:SF7">
    <property type="entry name" value="HYDROXYMETHYLGLUTARYL-COA LYASE"/>
    <property type="match status" value="1"/>
</dbReference>
<dbReference type="FunFam" id="3.20.20.70:FF:000071">
    <property type="entry name" value="Hydroxymethylglutaryl-CoA lyase"/>
    <property type="match status" value="1"/>
</dbReference>
<sequence>MLRTVAGTSTRAPWHRAFARPASSTLRALSTSSQPDTHRVKLVEVGPRDGLQNEKAVIDTSVKVELIERLVKAGLRDVEAGSFVSPKWVPQMASTADVLLSSQLSALRSTHGSSLSLPVLVPNARGLSSLLDLPGQDSADSPLTREIAVFVSASEGFSRANLNCSVAESLSRLEPVFATARDKGLKVRGYVSVVLGCPFDGRVDPRKVGEVARALKNMGAYEVSLGDTIGVGVPKGWDGVVEACEQKGVPAAQLAAHCHDTYGTALASILHCVSRLGIRTVDSSIAALGGCPYSPGATGNVSTEDVVYALAASGISSNVLPDPVAAAGEPWEVLGGESGHGERARRFEELCAVGDWISAQLGRENGSRVGKAMKGRRERREREEAKKRGAKAKL</sequence>